<gene>
    <name evidence="2" type="ORF">DZC73_12050</name>
</gene>
<evidence type="ECO:0000313" key="2">
    <source>
        <dbReference type="EMBL" id="RQP24584.1"/>
    </source>
</evidence>
<evidence type="ECO:0000256" key="1">
    <source>
        <dbReference type="SAM" id="SignalP"/>
    </source>
</evidence>
<protein>
    <recommendedName>
        <fullName evidence="4">Silver efflux pump</fullName>
    </recommendedName>
</protein>
<evidence type="ECO:0008006" key="4">
    <source>
        <dbReference type="Google" id="ProtNLM"/>
    </source>
</evidence>
<dbReference type="Proteomes" id="UP000267464">
    <property type="component" value="Unassembled WGS sequence"/>
</dbReference>
<reference evidence="2 3" key="2">
    <citation type="submission" date="2018-12" db="EMBL/GenBank/DDBJ databases">
        <title>Rhizobacter gummiphilus sp. nov., a rubber-degrading bacterium isolated from the soil of a botanical garden in Japan.</title>
        <authorList>
            <person name="Shunsuke S.S."/>
        </authorList>
    </citation>
    <scope>NUCLEOTIDE SEQUENCE [LARGE SCALE GENOMIC DNA]</scope>
    <source>
        <strain evidence="2 3">S-16</strain>
    </source>
</reference>
<dbReference type="EMBL" id="QUSW01000003">
    <property type="protein sequence ID" value="RQP24584.1"/>
    <property type="molecule type" value="Genomic_DNA"/>
</dbReference>
<feature type="chain" id="PRO_5018171663" description="Silver efflux pump" evidence="1">
    <location>
        <begin position="31"/>
        <end position="85"/>
    </location>
</feature>
<sequence length="85" mass="8284">MNQLKSGVALASAAAALFAVTASVSTQVQAADEATVKCAGVNTCKGTSECATAKSGCKGQNGCKGQGWVSKTATECKAAGGTVLK</sequence>
<feature type="signal peptide" evidence="1">
    <location>
        <begin position="1"/>
        <end position="30"/>
    </location>
</feature>
<proteinExistence type="predicted"/>
<accession>A0A3N7HQW0</accession>
<reference evidence="2 3" key="1">
    <citation type="submission" date="2018-08" db="EMBL/GenBank/DDBJ databases">
        <authorList>
            <person name="Khan S.A."/>
            <person name="Jeon C.O."/>
            <person name="Chun B.H."/>
            <person name="Jeong S.E."/>
        </authorList>
    </citation>
    <scope>NUCLEOTIDE SEQUENCE [LARGE SCALE GENOMIC DNA]</scope>
    <source>
        <strain evidence="2 3">S-16</strain>
    </source>
</reference>
<keyword evidence="3" id="KW-1185">Reference proteome</keyword>
<comment type="caution">
    <text evidence="2">The sequence shown here is derived from an EMBL/GenBank/DDBJ whole genome shotgun (WGS) entry which is preliminary data.</text>
</comment>
<keyword evidence="1" id="KW-0732">Signal</keyword>
<evidence type="ECO:0000313" key="3">
    <source>
        <dbReference type="Proteomes" id="UP000267464"/>
    </source>
</evidence>
<name>A0A3N7HQW0_9BURK</name>
<organism evidence="2 3">
    <name type="scientific">Piscinibacter terrae</name>
    <dbReference type="NCBI Taxonomy" id="2496871"/>
    <lineage>
        <taxon>Bacteria</taxon>
        <taxon>Pseudomonadati</taxon>
        <taxon>Pseudomonadota</taxon>
        <taxon>Betaproteobacteria</taxon>
        <taxon>Burkholderiales</taxon>
        <taxon>Sphaerotilaceae</taxon>
        <taxon>Piscinibacter</taxon>
    </lineage>
</organism>
<dbReference type="AlphaFoldDB" id="A0A3N7HQW0"/>